<name>A0A3N3DUV8_9VIBR</name>
<dbReference type="GO" id="GO:0016787">
    <property type="term" value="F:hydrolase activity"/>
    <property type="evidence" value="ECO:0007669"/>
    <property type="project" value="UniProtKB-KW"/>
</dbReference>
<dbReference type="InterPro" id="IPR010016">
    <property type="entry name" value="PxpB"/>
</dbReference>
<accession>A0A3N3DUV8</accession>
<comment type="caution">
    <text evidence="5">The sequence shown here is derived from an EMBL/GenBank/DDBJ whole genome shotgun (WGS) entry which is preliminary data.</text>
</comment>
<keyword evidence="1" id="KW-0547">Nucleotide-binding</keyword>
<dbReference type="SMART" id="SM00796">
    <property type="entry name" value="AHS1"/>
    <property type="match status" value="1"/>
</dbReference>
<proteinExistence type="predicted"/>
<keyword evidence="2 5" id="KW-0378">Hydrolase</keyword>
<evidence type="ECO:0000256" key="2">
    <source>
        <dbReference type="ARBA" id="ARBA00022801"/>
    </source>
</evidence>
<dbReference type="PANTHER" id="PTHR34698:SF2">
    <property type="entry name" value="5-OXOPROLINASE SUBUNIT B"/>
    <property type="match status" value="1"/>
</dbReference>
<dbReference type="InterPro" id="IPR003833">
    <property type="entry name" value="CT_C_D"/>
</dbReference>
<keyword evidence="3" id="KW-0067">ATP-binding</keyword>
<dbReference type="Proteomes" id="UP000278792">
    <property type="component" value="Unassembled WGS sequence"/>
</dbReference>
<dbReference type="Pfam" id="PF02682">
    <property type="entry name" value="CT_C_D"/>
    <property type="match status" value="1"/>
</dbReference>
<gene>
    <name evidence="5" type="ORF">EGH82_19105</name>
</gene>
<dbReference type="EMBL" id="RKIK01000084">
    <property type="protein sequence ID" value="ROV58285.1"/>
    <property type="molecule type" value="Genomic_DNA"/>
</dbReference>
<sequence length="235" mass="26372">MSIDITVSPVSECALIVEFKAADESLLPLIIGEFTEQFYHQYHPVIMNITPAVNTILIDYLPHRVTLAHLSNLITDCFQQIDIEQLGLSRGELIKLPVYYNKEVAPDIERYEHNGISLEQLIELHTGQVYTVQSIGFAPGFAFMGDVNEQLRLPRLETPRLSVPKGSVGIAESRTAVYPNQSPGGWNIIGNCPMELYSPENVPMMPYKVGSRIQFYAIDRNEYIQLGGTIQGVFE</sequence>
<reference evidence="5 6" key="1">
    <citation type="submission" date="2018-11" db="EMBL/GenBank/DDBJ databases">
        <title>Vibrio ponticus strain CAIM 1751 pathogenic for the snapper Lutjanus guttatus.</title>
        <authorList>
            <person name="Soto-Rodriguez S."/>
            <person name="Lozano-Olvera R."/>
            <person name="Gomez-Gil B."/>
        </authorList>
    </citation>
    <scope>NUCLEOTIDE SEQUENCE [LARGE SCALE GENOMIC DNA]</scope>
    <source>
        <strain evidence="5 6">CAIM 1751</strain>
    </source>
</reference>
<dbReference type="SUPFAM" id="SSF160467">
    <property type="entry name" value="PH0987 N-terminal domain-like"/>
    <property type="match status" value="1"/>
</dbReference>
<feature type="domain" description="Carboxyltransferase" evidence="4">
    <location>
        <begin position="5"/>
        <end position="207"/>
    </location>
</feature>
<evidence type="ECO:0000313" key="5">
    <source>
        <dbReference type="EMBL" id="ROV58285.1"/>
    </source>
</evidence>
<evidence type="ECO:0000259" key="4">
    <source>
        <dbReference type="SMART" id="SM00796"/>
    </source>
</evidence>
<dbReference type="RefSeq" id="WP_123783266.1">
    <property type="nucleotide sequence ID" value="NZ_RKIK01000084.1"/>
</dbReference>
<dbReference type="SUPFAM" id="SSF50891">
    <property type="entry name" value="Cyclophilin-like"/>
    <property type="match status" value="1"/>
</dbReference>
<protein>
    <submittedName>
        <fullName evidence="5">Allophanate hydrolase subunit 1</fullName>
    </submittedName>
</protein>
<dbReference type="AlphaFoldDB" id="A0A3N3DUV8"/>
<dbReference type="PANTHER" id="PTHR34698">
    <property type="entry name" value="5-OXOPROLINASE SUBUNIT B"/>
    <property type="match status" value="1"/>
</dbReference>
<evidence type="ECO:0000256" key="1">
    <source>
        <dbReference type="ARBA" id="ARBA00022741"/>
    </source>
</evidence>
<dbReference type="GO" id="GO:0005524">
    <property type="term" value="F:ATP binding"/>
    <property type="evidence" value="ECO:0007669"/>
    <property type="project" value="UniProtKB-KW"/>
</dbReference>
<dbReference type="Gene3D" id="3.30.1360.40">
    <property type="match status" value="1"/>
</dbReference>
<dbReference type="InterPro" id="IPR029000">
    <property type="entry name" value="Cyclophilin-like_dom_sf"/>
</dbReference>
<dbReference type="Gene3D" id="2.40.100.10">
    <property type="entry name" value="Cyclophilin-like"/>
    <property type="match status" value="1"/>
</dbReference>
<organism evidence="5 6">
    <name type="scientific">Vibrio ponticus</name>
    <dbReference type="NCBI Taxonomy" id="265668"/>
    <lineage>
        <taxon>Bacteria</taxon>
        <taxon>Pseudomonadati</taxon>
        <taxon>Pseudomonadota</taxon>
        <taxon>Gammaproteobacteria</taxon>
        <taxon>Vibrionales</taxon>
        <taxon>Vibrionaceae</taxon>
        <taxon>Vibrio</taxon>
    </lineage>
</organism>
<evidence type="ECO:0000313" key="6">
    <source>
        <dbReference type="Proteomes" id="UP000278792"/>
    </source>
</evidence>
<evidence type="ECO:0000256" key="3">
    <source>
        <dbReference type="ARBA" id="ARBA00022840"/>
    </source>
</evidence>